<keyword evidence="3" id="KW-1185">Reference proteome</keyword>
<feature type="domain" description="FRG" evidence="1">
    <location>
        <begin position="47"/>
        <end position="163"/>
    </location>
</feature>
<sequence length="286" mass="31928">MPLSKLSIRDSEYLPDAASGRCVYHVYDPHALVQAAGYLKFKNGAEKDEGVFFRGESKLHGSLSPTLFRGVSTQAGQSRKISELNKAIRQLREDNNIFGSFAQESHEAILQHYGLKTSWLDLVDNVWVALWFACHRTHGTGPAGEYLHFEKRSVHKELDGFVYVLLVGADQGRDTRRAPGHYLGKNTELIDLRAAVPSIFLRPHAQHGLVFRVRGDQVMRPIDYHKQVRGVIRISLADALTWLGNGRMLGVHALFPPPYYDRGYSILLKSGFPASKELGAISHVGA</sequence>
<dbReference type="RefSeq" id="WP_090483899.1">
    <property type="nucleotide sequence ID" value="NZ_FOUO01000003.1"/>
</dbReference>
<accession>A0A1I4Q7K2</accession>
<dbReference type="InterPro" id="IPR014966">
    <property type="entry name" value="FRG-dom"/>
</dbReference>
<evidence type="ECO:0000313" key="2">
    <source>
        <dbReference type="EMBL" id="SFM36027.1"/>
    </source>
</evidence>
<organism evidence="2 3">
    <name type="scientific">Ectothiorhodospira mobilis</name>
    <dbReference type="NCBI Taxonomy" id="195064"/>
    <lineage>
        <taxon>Bacteria</taxon>
        <taxon>Pseudomonadati</taxon>
        <taxon>Pseudomonadota</taxon>
        <taxon>Gammaproteobacteria</taxon>
        <taxon>Chromatiales</taxon>
        <taxon>Ectothiorhodospiraceae</taxon>
        <taxon>Ectothiorhodospira</taxon>
    </lineage>
</organism>
<dbReference type="Pfam" id="PF08867">
    <property type="entry name" value="FRG"/>
    <property type="match status" value="1"/>
</dbReference>
<dbReference type="AlphaFoldDB" id="A0A1I4Q7K2"/>
<evidence type="ECO:0000259" key="1">
    <source>
        <dbReference type="SMART" id="SM00901"/>
    </source>
</evidence>
<dbReference type="OrthoDB" id="9816036at2"/>
<dbReference type="EMBL" id="FOUO01000003">
    <property type="protein sequence ID" value="SFM36027.1"/>
    <property type="molecule type" value="Genomic_DNA"/>
</dbReference>
<reference evidence="2 3" key="1">
    <citation type="submission" date="2016-10" db="EMBL/GenBank/DDBJ databases">
        <authorList>
            <person name="de Groot N.N."/>
        </authorList>
    </citation>
    <scope>NUCLEOTIDE SEQUENCE [LARGE SCALE GENOMIC DNA]</scope>
    <source>
        <strain evidence="2 3">DSM 4180</strain>
    </source>
</reference>
<proteinExistence type="predicted"/>
<dbReference type="Proteomes" id="UP000199556">
    <property type="component" value="Unassembled WGS sequence"/>
</dbReference>
<name>A0A1I4Q7K2_ECTMO</name>
<evidence type="ECO:0000313" key="3">
    <source>
        <dbReference type="Proteomes" id="UP000199556"/>
    </source>
</evidence>
<gene>
    <name evidence="2" type="ORF">SAMN05421721_103220</name>
</gene>
<protein>
    <submittedName>
        <fullName evidence="2">FRG domain-containing protein</fullName>
    </submittedName>
</protein>
<dbReference type="SMART" id="SM00901">
    <property type="entry name" value="FRG"/>
    <property type="match status" value="1"/>
</dbReference>